<dbReference type="PANTHER" id="PTHR13510">
    <property type="entry name" value="FYVE-FINGER-CONTAINING RAB5 EFFECTOR PROTEIN RABENOSYN-5-RELATED"/>
    <property type="match status" value="1"/>
</dbReference>
<comment type="caution">
    <text evidence="1">The sequence shown here is derived from an EMBL/GenBank/DDBJ whole genome shotgun (WGS) entry which is preliminary data.</text>
</comment>
<reference evidence="1 3" key="2">
    <citation type="submission" date="2018-08" db="EMBL/GenBank/DDBJ databases">
        <title>Aphanomyces genome sequencing and annotation.</title>
        <authorList>
            <person name="Minardi D."/>
            <person name="Oidtmann B."/>
            <person name="Van Der Giezen M."/>
            <person name="Studholme D.J."/>
        </authorList>
    </citation>
    <scope>NUCLEOTIDE SEQUENCE [LARGE SCALE GENOMIC DNA]</scope>
    <source>
        <strain evidence="1 3">Yx</strain>
    </source>
</reference>
<reference evidence="2 4" key="1">
    <citation type="journal article" date="2018" name="J. Invertebr. Pathol.">
        <title>New genotyping method for the causative agent of crayfish plague (Aphanomyces astaci) based on whole genome data.</title>
        <authorList>
            <person name="Minardi D."/>
            <person name="Studholme D.J."/>
            <person name="van der Giezen M."/>
            <person name="Pretto T."/>
            <person name="Oidtmann B."/>
        </authorList>
    </citation>
    <scope>NUCLEOTIDE SEQUENCE [LARGE SCALE GENOMIC DNA]</scope>
    <source>
        <strain evidence="2 4">KB13</strain>
    </source>
</reference>
<accession>A0A397B8W3</accession>
<sequence>MTPNKRYGSYSPVCVRVTCPVDPPLHEKLLLIQQPRYRYSFKVPLPDGFFSTPPLSDNLRHEYIRQSQRSLVDFVAKTRLRGGPISWTFDHEHHGVTVYRGKDMHLPSGYRTVYLNVTEVQATLDEAASIMSAGADGRRDYCATYHNDQVVDLKNLYPLATPTPSHPHNSISIKWRAVTANNPLIKLRDMVFIEDETAGMLLRDLDDRATPGQLRQLLHHLHSLNLGNPSTHNQHDSDVTNMYATTTPVEPHPRGYYYYPATPTLAPTA</sequence>
<dbReference type="VEuPathDB" id="FungiDB:H257_13264"/>
<evidence type="ECO:0000313" key="4">
    <source>
        <dbReference type="Proteomes" id="UP000275652"/>
    </source>
</evidence>
<dbReference type="InterPro" id="IPR052727">
    <property type="entry name" value="Rab4/Rab5_effector"/>
</dbReference>
<dbReference type="PANTHER" id="PTHR13510:SF44">
    <property type="entry name" value="RABENOSYN-5"/>
    <property type="match status" value="1"/>
</dbReference>
<protein>
    <submittedName>
        <fullName evidence="1">Uncharacterized protein</fullName>
    </submittedName>
</protein>
<organism evidence="1 3">
    <name type="scientific">Aphanomyces astaci</name>
    <name type="common">Crayfish plague agent</name>
    <dbReference type="NCBI Taxonomy" id="112090"/>
    <lineage>
        <taxon>Eukaryota</taxon>
        <taxon>Sar</taxon>
        <taxon>Stramenopiles</taxon>
        <taxon>Oomycota</taxon>
        <taxon>Saprolegniomycetes</taxon>
        <taxon>Saprolegniales</taxon>
        <taxon>Verrucalvaceae</taxon>
        <taxon>Aphanomyces</taxon>
    </lineage>
</organism>
<dbReference type="EMBL" id="QUTI01005263">
    <property type="protein sequence ID" value="RLO13529.1"/>
    <property type="molecule type" value="Genomic_DNA"/>
</dbReference>
<evidence type="ECO:0000313" key="1">
    <source>
        <dbReference type="EMBL" id="RHY14158.1"/>
    </source>
</evidence>
<evidence type="ECO:0000313" key="2">
    <source>
        <dbReference type="EMBL" id="RLO13529.1"/>
    </source>
</evidence>
<dbReference type="AlphaFoldDB" id="A0A397B8W3"/>
<dbReference type="EMBL" id="QUTA01005776">
    <property type="protein sequence ID" value="RHY14158.1"/>
    <property type="molecule type" value="Genomic_DNA"/>
</dbReference>
<gene>
    <name evidence="1" type="ORF">DYB25_001159</name>
    <name evidence="2" type="ORF">DYB28_001126</name>
</gene>
<dbReference type="Proteomes" id="UP000266239">
    <property type="component" value="Unassembled WGS sequence"/>
</dbReference>
<name>A0A397B8W3_APHAT</name>
<proteinExistence type="predicted"/>
<evidence type="ECO:0000313" key="3">
    <source>
        <dbReference type="Proteomes" id="UP000266239"/>
    </source>
</evidence>
<dbReference type="Proteomes" id="UP000275652">
    <property type="component" value="Unassembled WGS sequence"/>
</dbReference>